<evidence type="ECO:0000313" key="3">
    <source>
        <dbReference type="Proteomes" id="UP000823775"/>
    </source>
</evidence>
<dbReference type="PANTHER" id="PTHR33700:SF4">
    <property type="entry name" value="MYB-LIKE PROTEIN X"/>
    <property type="match status" value="1"/>
</dbReference>
<name>A0ABS8SWG4_DATST</name>
<evidence type="ECO:0000256" key="1">
    <source>
        <dbReference type="SAM" id="MobiDB-lite"/>
    </source>
</evidence>
<gene>
    <name evidence="2" type="ORF">HAX54_050451</name>
</gene>
<accession>A0ABS8SWG4</accession>
<sequence length="137" mass="15840">MLKQSSSRNLRTKGFKLKHVFQAVALFLLCLWLIYQVKQSYSKKTKVQNLGEKSVKEQDLQQVVKLGRKDLNPLLLDELAAEFQKHPDEDLEQEELDEGKNQENDGEDETDGVGEHEQLEDVIDEDDKDATRRRDAV</sequence>
<proteinExistence type="predicted"/>
<protein>
    <submittedName>
        <fullName evidence="2">Uncharacterized protein</fullName>
    </submittedName>
</protein>
<dbReference type="Proteomes" id="UP000823775">
    <property type="component" value="Unassembled WGS sequence"/>
</dbReference>
<reference evidence="2 3" key="1">
    <citation type="journal article" date="2021" name="BMC Genomics">
        <title>Datura genome reveals duplications of psychoactive alkaloid biosynthetic genes and high mutation rate following tissue culture.</title>
        <authorList>
            <person name="Rajewski A."/>
            <person name="Carter-House D."/>
            <person name="Stajich J."/>
            <person name="Litt A."/>
        </authorList>
    </citation>
    <scope>NUCLEOTIDE SEQUENCE [LARGE SCALE GENOMIC DNA]</scope>
    <source>
        <strain evidence="2">AR-01</strain>
    </source>
</reference>
<comment type="caution">
    <text evidence="2">The sequence shown here is derived from an EMBL/GenBank/DDBJ whole genome shotgun (WGS) entry which is preliminary data.</text>
</comment>
<organism evidence="2 3">
    <name type="scientific">Datura stramonium</name>
    <name type="common">Jimsonweed</name>
    <name type="synonym">Common thornapple</name>
    <dbReference type="NCBI Taxonomy" id="4076"/>
    <lineage>
        <taxon>Eukaryota</taxon>
        <taxon>Viridiplantae</taxon>
        <taxon>Streptophyta</taxon>
        <taxon>Embryophyta</taxon>
        <taxon>Tracheophyta</taxon>
        <taxon>Spermatophyta</taxon>
        <taxon>Magnoliopsida</taxon>
        <taxon>eudicotyledons</taxon>
        <taxon>Gunneridae</taxon>
        <taxon>Pentapetalae</taxon>
        <taxon>asterids</taxon>
        <taxon>lamiids</taxon>
        <taxon>Solanales</taxon>
        <taxon>Solanaceae</taxon>
        <taxon>Solanoideae</taxon>
        <taxon>Datureae</taxon>
        <taxon>Datura</taxon>
    </lineage>
</organism>
<dbReference type="PANTHER" id="PTHR33700">
    <property type="entry name" value="MYB-LIKE PROTEIN X"/>
    <property type="match status" value="1"/>
</dbReference>
<evidence type="ECO:0000313" key="2">
    <source>
        <dbReference type="EMBL" id="MCD7463379.1"/>
    </source>
</evidence>
<dbReference type="EMBL" id="JACEIK010000881">
    <property type="protein sequence ID" value="MCD7463379.1"/>
    <property type="molecule type" value="Genomic_DNA"/>
</dbReference>
<feature type="region of interest" description="Disordered" evidence="1">
    <location>
        <begin position="86"/>
        <end position="137"/>
    </location>
</feature>
<keyword evidence="3" id="KW-1185">Reference proteome</keyword>